<accession>A0AAN7KSS5</accession>
<feature type="repeat" description="PPR" evidence="3">
    <location>
        <begin position="403"/>
        <end position="437"/>
    </location>
</feature>
<dbReference type="GO" id="GO:0008270">
    <property type="term" value="F:zinc ion binding"/>
    <property type="evidence" value="ECO:0007669"/>
    <property type="project" value="InterPro"/>
</dbReference>
<dbReference type="GO" id="GO:0003729">
    <property type="term" value="F:mRNA binding"/>
    <property type="evidence" value="ECO:0007669"/>
    <property type="project" value="UniProtKB-ARBA"/>
</dbReference>
<evidence type="ECO:0000256" key="3">
    <source>
        <dbReference type="PROSITE-ProRule" id="PRU00708"/>
    </source>
</evidence>
<dbReference type="InterPro" id="IPR046849">
    <property type="entry name" value="E2_motif"/>
</dbReference>
<dbReference type="FunFam" id="1.25.40.10:FF:000690">
    <property type="entry name" value="Pentatricopeptide repeat-containing protein"/>
    <property type="match status" value="1"/>
</dbReference>
<evidence type="ECO:0000313" key="6">
    <source>
        <dbReference type="Proteomes" id="UP001345219"/>
    </source>
</evidence>
<comment type="caution">
    <text evidence="5">The sequence shown here is derived from an EMBL/GenBank/DDBJ whole genome shotgun (WGS) entry which is preliminary data.</text>
</comment>
<dbReference type="GO" id="GO:0009451">
    <property type="term" value="P:RNA modification"/>
    <property type="evidence" value="ECO:0007669"/>
    <property type="project" value="InterPro"/>
</dbReference>
<dbReference type="AlphaFoldDB" id="A0AAN7KSS5"/>
<dbReference type="PANTHER" id="PTHR47926">
    <property type="entry name" value="PENTATRICOPEPTIDE REPEAT-CONTAINING PROTEIN"/>
    <property type="match status" value="1"/>
</dbReference>
<dbReference type="FunFam" id="1.25.40.10:FF:001675">
    <property type="entry name" value="Pentatricopeptide repeat-containing protein chloroplastic"/>
    <property type="match status" value="1"/>
</dbReference>
<dbReference type="Proteomes" id="UP001345219">
    <property type="component" value="Chromosome 18"/>
</dbReference>
<dbReference type="InterPro" id="IPR032867">
    <property type="entry name" value="DYW_dom"/>
</dbReference>
<organism evidence="5 6">
    <name type="scientific">Trapa incisa</name>
    <dbReference type="NCBI Taxonomy" id="236973"/>
    <lineage>
        <taxon>Eukaryota</taxon>
        <taxon>Viridiplantae</taxon>
        <taxon>Streptophyta</taxon>
        <taxon>Embryophyta</taxon>
        <taxon>Tracheophyta</taxon>
        <taxon>Spermatophyta</taxon>
        <taxon>Magnoliopsida</taxon>
        <taxon>eudicotyledons</taxon>
        <taxon>Gunneridae</taxon>
        <taxon>Pentapetalae</taxon>
        <taxon>rosids</taxon>
        <taxon>malvids</taxon>
        <taxon>Myrtales</taxon>
        <taxon>Lythraceae</taxon>
        <taxon>Trapa</taxon>
    </lineage>
</organism>
<sequence length="710" mass="80391">MRMELPLSRYQSLPIYQSEGSKSSYHPLPLEFGALGRRRSFQSVYSFPFTHPKWGKVRCCSSSLEQGLRSRPKQRHARDGSNLEDVVEAEGVARTRRTSPRICGQIEKLVLYKRYHEALELFDGILAVDGDLDVPASTYDALITVCIGLRSARAVKRLSNHMAVDRLKQDQYIRNRVLLMHVKCGMMLDARKLFEEMPDRNIVSWNTILAGLVDSGEYREAFGLFLPMWEEYPEGDTRLFATMIRASAGAGLISVGKQLHTCALKIGVGEDIFVSCTLIDMYCKCGSIEDAQLVFDDMPEKTTVGWNSIIAGYALHGYTEEALSMYYEMRDSGAVMDHFSLSIVVRICTRLASRKHAKEAHAVLIRRGFGRDVVASTALVDFYSKWGRIEDARHVFDGMPTKNVISWNALIHGYGNHGRGEEAVEIFVQMIRRGMSPNHVSFLGVLAACSRSGLSEHGWEIFQSMSRDHKVKPRAMHYACMIELLGREGLLDEAFALIRSAPFKPTLNMWAALLTACRVHQNFELGKLAAEKLYGMEPEKLSNYIVLLNIYNSSGNIKEAAEVVQALRKKGLMMRPACTWIDVNQSSHCFLSGDKSHAQAKEIFQKVDELMAEIRRLGYVPSQEKHLLHDVDEREARFPFYHSEKLAVAFGLLNTADWTPLEMVQSHRMCNDCHNAMKLITMVSRREVSVRDGSRFHHMKDGNCSCGDYW</sequence>
<proteinExistence type="inferred from homology"/>
<evidence type="ECO:0000313" key="5">
    <source>
        <dbReference type="EMBL" id="KAK4775588.1"/>
    </source>
</evidence>
<dbReference type="InterPro" id="IPR046848">
    <property type="entry name" value="E_motif"/>
</dbReference>
<dbReference type="InterPro" id="IPR011990">
    <property type="entry name" value="TPR-like_helical_dom_sf"/>
</dbReference>
<evidence type="ECO:0000256" key="2">
    <source>
        <dbReference type="ARBA" id="ARBA00022737"/>
    </source>
</evidence>
<feature type="repeat" description="PPR" evidence="3">
    <location>
        <begin position="302"/>
        <end position="336"/>
    </location>
</feature>
<dbReference type="InterPro" id="IPR002885">
    <property type="entry name" value="PPR_rpt"/>
</dbReference>
<dbReference type="Gene3D" id="1.25.40.10">
    <property type="entry name" value="Tetratricopeptide repeat domain"/>
    <property type="match status" value="3"/>
</dbReference>
<comment type="similarity">
    <text evidence="1">Belongs to the PPR family. PCMP-H subfamily.</text>
</comment>
<dbReference type="Pfam" id="PF20431">
    <property type="entry name" value="E_motif"/>
    <property type="match status" value="1"/>
</dbReference>
<dbReference type="FunFam" id="1.25.40.10:FF:000344">
    <property type="entry name" value="Pentatricopeptide repeat-containing protein"/>
    <property type="match status" value="1"/>
</dbReference>
<keyword evidence="6" id="KW-1185">Reference proteome</keyword>
<dbReference type="PANTHER" id="PTHR47926:SF434">
    <property type="entry name" value="PENTATRICOPEPTIDE REPEAT SUPERFAMILY PROTEIN"/>
    <property type="match status" value="1"/>
</dbReference>
<reference evidence="5 6" key="1">
    <citation type="journal article" date="2023" name="Hortic Res">
        <title>Pangenome of water caltrop reveals structural variations and asymmetric subgenome divergence after allopolyploidization.</title>
        <authorList>
            <person name="Zhang X."/>
            <person name="Chen Y."/>
            <person name="Wang L."/>
            <person name="Yuan Y."/>
            <person name="Fang M."/>
            <person name="Shi L."/>
            <person name="Lu R."/>
            <person name="Comes H.P."/>
            <person name="Ma Y."/>
            <person name="Chen Y."/>
            <person name="Huang G."/>
            <person name="Zhou Y."/>
            <person name="Zheng Z."/>
            <person name="Qiu Y."/>
        </authorList>
    </citation>
    <scope>NUCLEOTIDE SEQUENCE [LARGE SCALE GENOMIC DNA]</scope>
    <source>
        <tissue evidence="5">Roots</tissue>
    </source>
</reference>
<dbReference type="Pfam" id="PF20430">
    <property type="entry name" value="Eplus_motif"/>
    <property type="match status" value="1"/>
</dbReference>
<gene>
    <name evidence="5" type="ORF">SAY87_023549</name>
</gene>
<dbReference type="Pfam" id="PF13041">
    <property type="entry name" value="PPR_2"/>
    <property type="match status" value="2"/>
</dbReference>
<protein>
    <recommendedName>
        <fullName evidence="4">DYW domain-containing protein</fullName>
    </recommendedName>
</protein>
<dbReference type="PROSITE" id="PS51375">
    <property type="entry name" value="PPR"/>
    <property type="match status" value="3"/>
</dbReference>
<name>A0AAN7KSS5_9MYRT</name>
<dbReference type="EMBL" id="JAXIOK010000003">
    <property type="protein sequence ID" value="KAK4775588.1"/>
    <property type="molecule type" value="Genomic_DNA"/>
</dbReference>
<feature type="domain" description="DYW" evidence="4">
    <location>
        <begin position="618"/>
        <end position="710"/>
    </location>
</feature>
<dbReference type="InterPro" id="IPR046960">
    <property type="entry name" value="PPR_At4g14850-like_plant"/>
</dbReference>
<dbReference type="NCBIfam" id="TIGR00756">
    <property type="entry name" value="PPR"/>
    <property type="match status" value="3"/>
</dbReference>
<dbReference type="Pfam" id="PF14432">
    <property type="entry name" value="DYW_deaminase"/>
    <property type="match status" value="1"/>
</dbReference>
<evidence type="ECO:0000259" key="4">
    <source>
        <dbReference type="Pfam" id="PF14432"/>
    </source>
</evidence>
<keyword evidence="2" id="KW-0677">Repeat</keyword>
<evidence type="ECO:0000256" key="1">
    <source>
        <dbReference type="ARBA" id="ARBA00006643"/>
    </source>
</evidence>
<feature type="repeat" description="PPR" evidence="3">
    <location>
        <begin position="271"/>
        <end position="301"/>
    </location>
</feature>
<dbReference type="Pfam" id="PF01535">
    <property type="entry name" value="PPR"/>
    <property type="match status" value="4"/>
</dbReference>